<comment type="similarity">
    <text evidence="5 22">Belongs to the folylpolyglutamate synthase family.</text>
</comment>
<dbReference type="InterPro" id="IPR013221">
    <property type="entry name" value="Mur_ligase_cen"/>
</dbReference>
<dbReference type="eggNOG" id="COG0285">
    <property type="taxonomic scope" value="Bacteria"/>
</dbReference>
<keyword evidence="9 22" id="KW-0436">Ligase</keyword>
<dbReference type="InterPro" id="IPR036565">
    <property type="entry name" value="Mur-like_cat_sf"/>
</dbReference>
<dbReference type="KEGG" id="scu:SCE1572_34380"/>
<dbReference type="Pfam" id="PF08245">
    <property type="entry name" value="Mur_ligase_M"/>
    <property type="match status" value="1"/>
</dbReference>
<evidence type="ECO:0000256" key="12">
    <source>
        <dbReference type="ARBA" id="ARBA00022840"/>
    </source>
</evidence>
<keyword evidence="13" id="KW-0460">Magnesium</keyword>
<dbReference type="SUPFAM" id="SSF53244">
    <property type="entry name" value="MurD-like peptide ligases, peptide-binding domain"/>
    <property type="match status" value="1"/>
</dbReference>
<evidence type="ECO:0000256" key="13">
    <source>
        <dbReference type="ARBA" id="ARBA00022842"/>
    </source>
</evidence>
<dbReference type="FunFam" id="3.40.1190.10:FF:000011">
    <property type="entry name" value="Folylpolyglutamate synthase/dihydrofolate synthase"/>
    <property type="match status" value="1"/>
</dbReference>
<dbReference type="GO" id="GO:0046654">
    <property type="term" value="P:tetrahydrofolate biosynthetic process"/>
    <property type="evidence" value="ECO:0007669"/>
    <property type="project" value="UniProtKB-UniPathway"/>
</dbReference>
<evidence type="ECO:0000256" key="22">
    <source>
        <dbReference type="PIRNR" id="PIRNR001563"/>
    </source>
</evidence>
<evidence type="ECO:0000256" key="9">
    <source>
        <dbReference type="ARBA" id="ARBA00022598"/>
    </source>
</evidence>
<evidence type="ECO:0000259" key="23">
    <source>
        <dbReference type="Pfam" id="PF02875"/>
    </source>
</evidence>
<dbReference type="SUPFAM" id="SSF53623">
    <property type="entry name" value="MurD-like peptide ligases, catalytic domain"/>
    <property type="match status" value="1"/>
</dbReference>
<sequence length="440" mass="44507">MSSAAPRLPALLEALGQRAPRGMVLGLDRVREALAALGDPHAGVAAVHVAGTNGKGSVCAMVESVARAAGLRTGLYTSPHLSRFAERIRVDGAPIGDAALERALSAALERVPAPLTFFEALTVAAFVAFRDAGVDLAIVEVGLGGRLDATNVLAAPLCTAITSIAFDHVALLGPTLADIAREKAGILKPGAPVVLGPLDPEADAAIEAAALAISAGPRLRVARAERGGSAGEIAVGRAGASARPTRVAGPGRPALEVELGLRGAHQAENAGVACGIAWQLAGRWPEVERALPAGLAAARWPGRLERIDAGAADVLLDCAHNPHGAQALAAWLDEEGPGAARTALVFGAMADKGWGEMLQTLAPRAQRRLYATPQGRAAAPLDALRAIAPGEPIGDPRAAVARAIEVAGPGGLVVVTGSIYLVGEVRSALLGIAPDPVVAL</sequence>
<evidence type="ECO:0000256" key="18">
    <source>
        <dbReference type="ARBA" id="ARBA00047493"/>
    </source>
</evidence>
<dbReference type="STRING" id="1254432.SCE1572_34380"/>
<reference evidence="25 26" key="1">
    <citation type="journal article" date="2013" name="Sci. Rep.">
        <title>Extraordinary expansion of a Sorangium cellulosum genome from an alkaline milieu.</title>
        <authorList>
            <person name="Han K."/>
            <person name="Li Z.F."/>
            <person name="Peng R."/>
            <person name="Zhu L.P."/>
            <person name="Zhou T."/>
            <person name="Wang L.G."/>
            <person name="Li S.G."/>
            <person name="Zhang X.B."/>
            <person name="Hu W."/>
            <person name="Wu Z.H."/>
            <person name="Qin N."/>
            <person name="Li Y.Z."/>
        </authorList>
    </citation>
    <scope>NUCLEOTIDE SEQUENCE [LARGE SCALE GENOMIC DNA]</scope>
    <source>
        <strain evidence="25 26">So0157-2</strain>
    </source>
</reference>
<evidence type="ECO:0000256" key="8">
    <source>
        <dbReference type="ARBA" id="ARBA00019357"/>
    </source>
</evidence>
<evidence type="ECO:0000256" key="5">
    <source>
        <dbReference type="ARBA" id="ARBA00008276"/>
    </source>
</evidence>
<dbReference type="Pfam" id="PF02875">
    <property type="entry name" value="Mur_ligase_C"/>
    <property type="match status" value="1"/>
</dbReference>
<evidence type="ECO:0000256" key="16">
    <source>
        <dbReference type="ARBA" id="ARBA00030592"/>
    </source>
</evidence>
<evidence type="ECO:0000313" key="26">
    <source>
        <dbReference type="Proteomes" id="UP000014803"/>
    </source>
</evidence>
<feature type="domain" description="Mur ligase central" evidence="24">
    <location>
        <begin position="49"/>
        <end position="276"/>
    </location>
</feature>
<dbReference type="GO" id="GO:0005524">
    <property type="term" value="F:ATP binding"/>
    <property type="evidence" value="ECO:0007669"/>
    <property type="project" value="UniProtKB-KW"/>
</dbReference>
<dbReference type="EC" id="6.3.2.12" evidence="6"/>
<evidence type="ECO:0000256" key="1">
    <source>
        <dbReference type="ARBA" id="ARBA00001946"/>
    </source>
</evidence>
<evidence type="ECO:0000256" key="21">
    <source>
        <dbReference type="ARBA" id="ARBA00049161"/>
    </source>
</evidence>
<comment type="catalytic activity">
    <reaction evidence="21">
        <text>7,8-dihydropteroate + L-glutamate + ATP = 7,8-dihydrofolate + ADP + phosphate + H(+)</text>
        <dbReference type="Rhea" id="RHEA:23584"/>
        <dbReference type="ChEBI" id="CHEBI:15378"/>
        <dbReference type="ChEBI" id="CHEBI:17839"/>
        <dbReference type="ChEBI" id="CHEBI:29985"/>
        <dbReference type="ChEBI" id="CHEBI:30616"/>
        <dbReference type="ChEBI" id="CHEBI:43474"/>
        <dbReference type="ChEBI" id="CHEBI:57451"/>
        <dbReference type="ChEBI" id="CHEBI:456216"/>
        <dbReference type="EC" id="6.3.2.12"/>
    </reaction>
</comment>
<evidence type="ECO:0000256" key="4">
    <source>
        <dbReference type="ARBA" id="ARBA00005150"/>
    </source>
</evidence>
<dbReference type="AlphaFoldDB" id="S4Y0V6"/>
<keyword evidence="11 22" id="KW-0547">Nucleotide-binding</keyword>
<dbReference type="InterPro" id="IPR036615">
    <property type="entry name" value="Mur_ligase_C_dom_sf"/>
</dbReference>
<evidence type="ECO:0000256" key="14">
    <source>
        <dbReference type="ARBA" id="ARBA00022909"/>
    </source>
</evidence>
<dbReference type="NCBIfam" id="TIGR01499">
    <property type="entry name" value="folC"/>
    <property type="match status" value="1"/>
</dbReference>
<comment type="catalytic activity">
    <reaction evidence="19">
        <text>10-formyltetrahydrofolyl-(gamma-L-Glu)(n) + L-glutamate + ATP = 10-formyltetrahydrofolyl-(gamma-L-Glu)(n+1) + ADP + phosphate + H(+)</text>
        <dbReference type="Rhea" id="RHEA:51904"/>
        <dbReference type="Rhea" id="RHEA-COMP:13088"/>
        <dbReference type="Rhea" id="RHEA-COMP:14300"/>
        <dbReference type="ChEBI" id="CHEBI:15378"/>
        <dbReference type="ChEBI" id="CHEBI:29985"/>
        <dbReference type="ChEBI" id="CHEBI:30616"/>
        <dbReference type="ChEBI" id="CHEBI:43474"/>
        <dbReference type="ChEBI" id="CHEBI:134413"/>
        <dbReference type="ChEBI" id="CHEBI:456216"/>
        <dbReference type="EC" id="6.3.2.17"/>
    </reaction>
</comment>
<dbReference type="Gene3D" id="3.90.190.20">
    <property type="entry name" value="Mur ligase, C-terminal domain"/>
    <property type="match status" value="1"/>
</dbReference>
<dbReference type="GO" id="GO:0005737">
    <property type="term" value="C:cytoplasm"/>
    <property type="evidence" value="ECO:0007669"/>
    <property type="project" value="TreeGrafter"/>
</dbReference>
<evidence type="ECO:0000256" key="6">
    <source>
        <dbReference type="ARBA" id="ARBA00013023"/>
    </source>
</evidence>
<comment type="pathway">
    <text evidence="4">Cofactor biosynthesis; tetrahydrofolylpolyglutamate biosynthesis.</text>
</comment>
<gene>
    <name evidence="25" type="ORF">SCE1572_34380</name>
</gene>
<evidence type="ECO:0000256" key="15">
    <source>
        <dbReference type="ARBA" id="ARBA00030048"/>
    </source>
</evidence>
<dbReference type="GO" id="GO:0046872">
    <property type="term" value="F:metal ion binding"/>
    <property type="evidence" value="ECO:0007669"/>
    <property type="project" value="UniProtKB-KW"/>
</dbReference>
<proteinExistence type="inferred from homology"/>
<evidence type="ECO:0000256" key="7">
    <source>
        <dbReference type="ARBA" id="ARBA00013025"/>
    </source>
</evidence>
<comment type="function">
    <text evidence="2">Functions in two distinct reactions of the de novo folate biosynthetic pathway. Catalyzes the addition of a glutamate residue to dihydropteroate (7,8-dihydropteroate or H2Pte) to form dihydrofolate (7,8-dihydrofolate monoglutamate or H2Pte-Glu). Also catalyzes successive additions of L-glutamate to tetrahydrofolate or 10-formyltetrahydrofolate or 5,10-methylenetetrahydrofolate, leading to folylpolyglutamate derivatives.</text>
</comment>
<feature type="domain" description="Mur ligase C-terminal" evidence="23">
    <location>
        <begin position="302"/>
        <end position="418"/>
    </location>
</feature>
<evidence type="ECO:0000256" key="19">
    <source>
        <dbReference type="ARBA" id="ARBA00047808"/>
    </source>
</evidence>
<dbReference type="RefSeq" id="WP_020738768.1">
    <property type="nucleotide sequence ID" value="NC_021658.1"/>
</dbReference>
<comment type="pathway">
    <text evidence="3">Cofactor biosynthesis; tetrahydrofolate biosynthesis; 7,8-dihydrofolate from 2-amino-4-hydroxy-6-hydroxymethyl-7,8-dihydropteridine diphosphate and 4-aminobenzoate: step 2/2.</text>
</comment>
<dbReference type="OrthoDB" id="9809356at2"/>
<keyword evidence="12 22" id="KW-0067">ATP-binding</keyword>
<dbReference type="PROSITE" id="PS01012">
    <property type="entry name" value="FOLYLPOLYGLU_SYNT_2"/>
    <property type="match status" value="1"/>
</dbReference>
<keyword evidence="14" id="KW-0289">Folate biosynthesis</keyword>
<dbReference type="InterPro" id="IPR001645">
    <property type="entry name" value="Folylpolyglutamate_synth"/>
</dbReference>
<comment type="catalytic activity">
    <reaction evidence="18">
        <text>(6S)-5,6,7,8-tetrahydrofolyl-(gamma-L-Glu)(n) + L-glutamate + ATP = (6S)-5,6,7,8-tetrahydrofolyl-(gamma-L-Glu)(n+1) + ADP + phosphate + H(+)</text>
        <dbReference type="Rhea" id="RHEA:10580"/>
        <dbReference type="Rhea" id="RHEA-COMP:14738"/>
        <dbReference type="Rhea" id="RHEA-COMP:14740"/>
        <dbReference type="ChEBI" id="CHEBI:15378"/>
        <dbReference type="ChEBI" id="CHEBI:29985"/>
        <dbReference type="ChEBI" id="CHEBI:30616"/>
        <dbReference type="ChEBI" id="CHEBI:43474"/>
        <dbReference type="ChEBI" id="CHEBI:141005"/>
        <dbReference type="ChEBI" id="CHEBI:456216"/>
        <dbReference type="EC" id="6.3.2.17"/>
    </reaction>
</comment>
<dbReference type="InterPro" id="IPR018109">
    <property type="entry name" value="Folylpolyglutamate_synth_CS"/>
</dbReference>
<dbReference type="UniPathway" id="UPA00077">
    <property type="reaction ID" value="UER00157"/>
</dbReference>
<comment type="catalytic activity">
    <reaction evidence="20">
        <text>(6R)-5,10-methylenetetrahydrofolyl-(gamma-L-Glu)(n) + L-glutamate + ATP = (6R)-5,10-methylenetetrahydrofolyl-(gamma-L-Glu)(n+1) + ADP + phosphate + H(+)</text>
        <dbReference type="Rhea" id="RHEA:51912"/>
        <dbReference type="Rhea" id="RHEA-COMP:13257"/>
        <dbReference type="Rhea" id="RHEA-COMP:13258"/>
        <dbReference type="ChEBI" id="CHEBI:15378"/>
        <dbReference type="ChEBI" id="CHEBI:29985"/>
        <dbReference type="ChEBI" id="CHEBI:30616"/>
        <dbReference type="ChEBI" id="CHEBI:43474"/>
        <dbReference type="ChEBI" id="CHEBI:136572"/>
        <dbReference type="ChEBI" id="CHEBI:456216"/>
        <dbReference type="EC" id="6.3.2.17"/>
    </reaction>
</comment>
<comment type="cofactor">
    <cofactor evidence="1">
        <name>Mg(2+)</name>
        <dbReference type="ChEBI" id="CHEBI:18420"/>
    </cofactor>
</comment>
<organism evidence="25 26">
    <name type="scientific">Sorangium cellulosum So0157-2</name>
    <dbReference type="NCBI Taxonomy" id="1254432"/>
    <lineage>
        <taxon>Bacteria</taxon>
        <taxon>Pseudomonadati</taxon>
        <taxon>Myxococcota</taxon>
        <taxon>Polyangia</taxon>
        <taxon>Polyangiales</taxon>
        <taxon>Polyangiaceae</taxon>
        <taxon>Sorangium</taxon>
    </lineage>
</organism>
<protein>
    <recommendedName>
        <fullName evidence="8">Dihydrofolate synthase/folylpolyglutamate synthase</fullName>
        <ecNumber evidence="6">6.3.2.12</ecNumber>
        <ecNumber evidence="7">6.3.2.17</ecNumber>
    </recommendedName>
    <alternativeName>
        <fullName evidence="17">Folylpoly-gamma-glutamate synthetase-dihydrofolate synthetase</fullName>
    </alternativeName>
    <alternativeName>
        <fullName evidence="15">Folylpolyglutamate synthetase</fullName>
    </alternativeName>
    <alternativeName>
        <fullName evidence="16">Tetrahydrofolylpolyglutamate synthase</fullName>
    </alternativeName>
</protein>
<name>S4Y0V6_SORCE</name>
<dbReference type="InterPro" id="IPR004101">
    <property type="entry name" value="Mur_ligase_C"/>
</dbReference>
<dbReference type="HOGENOM" id="CLU_015869_1_2_7"/>
<evidence type="ECO:0000256" key="11">
    <source>
        <dbReference type="ARBA" id="ARBA00022741"/>
    </source>
</evidence>
<dbReference type="PANTHER" id="PTHR11136:SF0">
    <property type="entry name" value="DIHYDROFOLATE SYNTHETASE-RELATED"/>
    <property type="match status" value="1"/>
</dbReference>
<dbReference type="Gene3D" id="3.40.1190.10">
    <property type="entry name" value="Mur-like, catalytic domain"/>
    <property type="match status" value="1"/>
</dbReference>
<accession>S4Y0V6</accession>
<evidence type="ECO:0000256" key="2">
    <source>
        <dbReference type="ARBA" id="ARBA00002714"/>
    </source>
</evidence>
<dbReference type="PIRSF" id="PIRSF001563">
    <property type="entry name" value="Folylpolyglu_synth"/>
    <property type="match status" value="1"/>
</dbReference>
<dbReference type="PATRIC" id="fig|1254432.3.peg.7791"/>
<dbReference type="EC" id="6.3.2.17" evidence="7"/>
<dbReference type="GO" id="GO:0046656">
    <property type="term" value="P:folic acid biosynthetic process"/>
    <property type="evidence" value="ECO:0007669"/>
    <property type="project" value="UniProtKB-KW"/>
</dbReference>
<dbReference type="EMBL" id="CP003969">
    <property type="protein sequence ID" value="AGP39127.1"/>
    <property type="molecule type" value="Genomic_DNA"/>
</dbReference>
<evidence type="ECO:0000313" key="25">
    <source>
        <dbReference type="EMBL" id="AGP39127.1"/>
    </source>
</evidence>
<keyword evidence="10" id="KW-0479">Metal-binding</keyword>
<dbReference type="PANTHER" id="PTHR11136">
    <property type="entry name" value="FOLYLPOLYGLUTAMATE SYNTHASE-RELATED"/>
    <property type="match status" value="1"/>
</dbReference>
<evidence type="ECO:0000256" key="17">
    <source>
        <dbReference type="ARBA" id="ARBA00032510"/>
    </source>
</evidence>
<dbReference type="GO" id="GO:0008841">
    <property type="term" value="F:dihydrofolate synthase activity"/>
    <property type="evidence" value="ECO:0007669"/>
    <property type="project" value="UniProtKB-EC"/>
</dbReference>
<evidence type="ECO:0000259" key="24">
    <source>
        <dbReference type="Pfam" id="PF08245"/>
    </source>
</evidence>
<evidence type="ECO:0000256" key="20">
    <source>
        <dbReference type="ARBA" id="ARBA00049035"/>
    </source>
</evidence>
<dbReference type="Proteomes" id="UP000014803">
    <property type="component" value="Chromosome"/>
</dbReference>
<dbReference type="GO" id="GO:0004326">
    <property type="term" value="F:tetrahydrofolylpolyglutamate synthase activity"/>
    <property type="evidence" value="ECO:0007669"/>
    <property type="project" value="UniProtKB-EC"/>
</dbReference>
<evidence type="ECO:0000256" key="3">
    <source>
        <dbReference type="ARBA" id="ARBA00004799"/>
    </source>
</evidence>
<evidence type="ECO:0000256" key="10">
    <source>
        <dbReference type="ARBA" id="ARBA00022723"/>
    </source>
</evidence>